<accession>A0A0B7I4N1</accession>
<dbReference type="AlphaFoldDB" id="A0A0B7I4N1"/>
<gene>
    <name evidence="2" type="ORF">CCAND38_220009</name>
</gene>
<keyword evidence="1" id="KW-0472">Membrane</keyword>
<dbReference type="Proteomes" id="UP000045051">
    <property type="component" value="Unassembled WGS sequence"/>
</dbReference>
<evidence type="ECO:0000313" key="2">
    <source>
        <dbReference type="EMBL" id="CEN45097.1"/>
    </source>
</evidence>
<protein>
    <submittedName>
        <fullName evidence="2">Uncharacterized protein</fullName>
    </submittedName>
</protein>
<evidence type="ECO:0000313" key="3">
    <source>
        <dbReference type="Proteomes" id="UP000045051"/>
    </source>
</evidence>
<organism evidence="2 3">
    <name type="scientific">Capnocytophaga canis</name>
    <dbReference type="NCBI Taxonomy" id="1848903"/>
    <lineage>
        <taxon>Bacteria</taxon>
        <taxon>Pseudomonadati</taxon>
        <taxon>Bacteroidota</taxon>
        <taxon>Flavobacteriia</taxon>
        <taxon>Flavobacteriales</taxon>
        <taxon>Flavobacteriaceae</taxon>
        <taxon>Capnocytophaga</taxon>
    </lineage>
</organism>
<keyword evidence="1" id="KW-1133">Transmembrane helix</keyword>
<reference evidence="2 3" key="1">
    <citation type="submission" date="2015-01" db="EMBL/GenBank/DDBJ databases">
        <authorList>
            <person name="Xiang T."/>
            <person name="Song Y."/>
            <person name="Huang L."/>
            <person name="Wang B."/>
            <person name="Wu P."/>
        </authorList>
    </citation>
    <scope>NUCLEOTIDE SEQUENCE [LARGE SCALE GENOMIC DNA]</scope>
    <source>
        <strain evidence="2 3">CcD38</strain>
    </source>
</reference>
<keyword evidence="1" id="KW-0812">Transmembrane</keyword>
<proteinExistence type="predicted"/>
<dbReference type="EMBL" id="CDOI01000132">
    <property type="protein sequence ID" value="CEN45097.1"/>
    <property type="molecule type" value="Genomic_DNA"/>
</dbReference>
<name>A0A0B7I4N1_9FLAO</name>
<evidence type="ECO:0000256" key="1">
    <source>
        <dbReference type="SAM" id="Phobius"/>
    </source>
</evidence>
<feature type="transmembrane region" description="Helical" evidence="1">
    <location>
        <begin position="23"/>
        <end position="43"/>
    </location>
</feature>
<keyword evidence="3" id="KW-1185">Reference proteome</keyword>
<sequence length="52" mass="6498">MEVFQFLKFSEKKRLSFVITKKIYNYLINRFMIFLIITLRSYANKRYINLKI</sequence>